<accession>Q6Z059</accession>
<evidence type="ECO:0000313" key="1">
    <source>
        <dbReference type="EMBL" id="BAD03422.1"/>
    </source>
</evidence>
<dbReference type="AlphaFoldDB" id="Q6Z059"/>
<evidence type="ECO:0000313" key="2">
    <source>
        <dbReference type="EMBL" id="BAD03697.1"/>
    </source>
</evidence>
<dbReference type="EMBL" id="AP005499">
    <property type="protein sequence ID" value="BAD03697.1"/>
    <property type="molecule type" value="Genomic_DNA"/>
</dbReference>
<evidence type="ECO:0000313" key="3">
    <source>
        <dbReference type="Proteomes" id="UP000000763"/>
    </source>
</evidence>
<reference evidence="1" key="1">
    <citation type="submission" date="2002-02" db="EMBL/GenBank/DDBJ databases">
        <title>Oryza sativa nipponbare(GA3) genomic DNA, chromosome 8, PAC clone:P0035F08.</title>
        <authorList>
            <person name="Sasaki T."/>
            <person name="Matsumoto T."/>
            <person name="Yamamoto K."/>
        </authorList>
    </citation>
    <scope>NUCLEOTIDE SEQUENCE</scope>
</reference>
<dbReference type="InterPro" id="IPR053197">
    <property type="entry name" value="F-box_SCFL_complex_component"/>
</dbReference>
<reference evidence="3" key="4">
    <citation type="journal article" date="2008" name="Nucleic Acids Res.">
        <title>The rice annotation project database (RAP-DB): 2008 update.</title>
        <authorList>
            <consortium name="The rice annotation project (RAP)"/>
        </authorList>
    </citation>
    <scope>GENOME REANNOTATION</scope>
    <source>
        <strain evidence="3">cv. Nipponbare</strain>
    </source>
</reference>
<reference evidence="2" key="2">
    <citation type="submission" date="2002-07" db="EMBL/GenBank/DDBJ databases">
        <title>Oryza sativa nipponbare(GA3) genomic DNA, chromosome 8, PAC clone:P0412D08.</title>
        <authorList>
            <person name="Sasaki T."/>
            <person name="Matsumoto T."/>
            <person name="Katayose Y."/>
        </authorList>
    </citation>
    <scope>NUCLEOTIDE SEQUENCE</scope>
</reference>
<dbReference type="Proteomes" id="UP000000763">
    <property type="component" value="Chromosome 8"/>
</dbReference>
<reference evidence="3" key="3">
    <citation type="journal article" date="2005" name="Nature">
        <title>The map-based sequence of the rice genome.</title>
        <authorList>
            <consortium name="International rice genome sequencing project (IRGSP)"/>
            <person name="Matsumoto T."/>
            <person name="Wu J."/>
            <person name="Kanamori H."/>
            <person name="Katayose Y."/>
            <person name="Fujisawa M."/>
            <person name="Namiki N."/>
            <person name="Mizuno H."/>
            <person name="Yamamoto K."/>
            <person name="Antonio B.A."/>
            <person name="Baba T."/>
            <person name="Sakata K."/>
            <person name="Nagamura Y."/>
            <person name="Aoki H."/>
            <person name="Arikawa K."/>
            <person name="Arita K."/>
            <person name="Bito T."/>
            <person name="Chiden Y."/>
            <person name="Fujitsuka N."/>
            <person name="Fukunaka R."/>
            <person name="Hamada M."/>
            <person name="Harada C."/>
            <person name="Hayashi A."/>
            <person name="Hijishita S."/>
            <person name="Honda M."/>
            <person name="Hosokawa S."/>
            <person name="Ichikawa Y."/>
            <person name="Idonuma A."/>
            <person name="Iijima M."/>
            <person name="Ikeda M."/>
            <person name="Ikeno M."/>
            <person name="Ito K."/>
            <person name="Ito S."/>
            <person name="Ito T."/>
            <person name="Ito Y."/>
            <person name="Ito Y."/>
            <person name="Iwabuchi A."/>
            <person name="Kamiya K."/>
            <person name="Karasawa W."/>
            <person name="Kurita K."/>
            <person name="Katagiri S."/>
            <person name="Kikuta A."/>
            <person name="Kobayashi H."/>
            <person name="Kobayashi N."/>
            <person name="Machita K."/>
            <person name="Maehara T."/>
            <person name="Masukawa M."/>
            <person name="Mizubayashi T."/>
            <person name="Mukai Y."/>
            <person name="Nagasaki H."/>
            <person name="Nagata Y."/>
            <person name="Naito S."/>
            <person name="Nakashima M."/>
            <person name="Nakama Y."/>
            <person name="Nakamichi Y."/>
            <person name="Nakamura M."/>
            <person name="Meguro A."/>
            <person name="Negishi M."/>
            <person name="Ohta I."/>
            <person name="Ohta T."/>
            <person name="Okamoto M."/>
            <person name="Ono N."/>
            <person name="Saji S."/>
            <person name="Sakaguchi M."/>
            <person name="Sakai K."/>
            <person name="Shibata M."/>
            <person name="Shimokawa T."/>
            <person name="Song J."/>
            <person name="Takazaki Y."/>
            <person name="Terasawa K."/>
            <person name="Tsugane M."/>
            <person name="Tsuji K."/>
            <person name="Ueda S."/>
            <person name="Waki K."/>
            <person name="Yamagata H."/>
            <person name="Yamamoto M."/>
            <person name="Yamamoto S."/>
            <person name="Yamane H."/>
            <person name="Yoshiki S."/>
            <person name="Yoshihara R."/>
            <person name="Yukawa K."/>
            <person name="Zhong H."/>
            <person name="Yano M."/>
            <person name="Yuan Q."/>
            <person name="Ouyang S."/>
            <person name="Liu J."/>
            <person name="Jones K.M."/>
            <person name="Gansberger K."/>
            <person name="Moffat K."/>
            <person name="Hill J."/>
            <person name="Bera J."/>
            <person name="Fadrosh D."/>
            <person name="Jin S."/>
            <person name="Johri S."/>
            <person name="Kim M."/>
            <person name="Overton L."/>
            <person name="Reardon M."/>
            <person name="Tsitrin T."/>
            <person name="Vuong H."/>
            <person name="Weaver B."/>
            <person name="Ciecko A."/>
            <person name="Tallon L."/>
            <person name="Jackson J."/>
            <person name="Pai G."/>
            <person name="Aken S.V."/>
            <person name="Utterback T."/>
            <person name="Reidmuller S."/>
            <person name="Feldblyum T."/>
            <person name="Hsiao J."/>
            <person name="Zismann V."/>
            <person name="Iobst S."/>
            <person name="de Vazeille A.R."/>
            <person name="Buell C.R."/>
            <person name="Ying K."/>
            <person name="Li Y."/>
            <person name="Lu T."/>
            <person name="Huang Y."/>
            <person name="Zhao Q."/>
            <person name="Feng Q."/>
            <person name="Zhang L."/>
            <person name="Zhu J."/>
            <person name="Weng Q."/>
            <person name="Mu J."/>
            <person name="Lu Y."/>
            <person name="Fan D."/>
            <person name="Liu Y."/>
            <person name="Guan J."/>
            <person name="Zhang Y."/>
            <person name="Yu S."/>
            <person name="Liu X."/>
            <person name="Zhang Y."/>
            <person name="Hong G."/>
            <person name="Han B."/>
            <person name="Choisne N."/>
            <person name="Demange N."/>
            <person name="Orjeda G."/>
            <person name="Samain S."/>
            <person name="Cattolico L."/>
            <person name="Pelletier E."/>
            <person name="Couloux A."/>
            <person name="Segurens B."/>
            <person name="Wincker P."/>
            <person name="D'Hont A."/>
            <person name="Scarpelli C."/>
            <person name="Weissenbach J."/>
            <person name="Salanoubat M."/>
            <person name="Quetier F."/>
            <person name="Yu Y."/>
            <person name="Kim H.R."/>
            <person name="Rambo T."/>
            <person name="Currie J."/>
            <person name="Collura K."/>
            <person name="Luo M."/>
            <person name="Yang T."/>
            <person name="Ammiraju J.S.S."/>
            <person name="Engler F."/>
            <person name="Soderlund C."/>
            <person name="Wing R.A."/>
            <person name="Palmer L.E."/>
            <person name="de la Bastide M."/>
            <person name="Spiegel L."/>
            <person name="Nascimento L."/>
            <person name="Zutavern T."/>
            <person name="O'Shaughnessy A."/>
            <person name="Dike S."/>
            <person name="Dedhia N."/>
            <person name="Preston R."/>
            <person name="Balija V."/>
            <person name="McCombie W.R."/>
            <person name="Chow T."/>
            <person name="Chen H."/>
            <person name="Chung M."/>
            <person name="Chen C."/>
            <person name="Shaw J."/>
            <person name="Wu H."/>
            <person name="Hsiao K."/>
            <person name="Chao Y."/>
            <person name="Chu M."/>
            <person name="Cheng C."/>
            <person name="Hour A."/>
            <person name="Lee P."/>
            <person name="Lin S."/>
            <person name="Lin Y."/>
            <person name="Liou J."/>
            <person name="Liu S."/>
            <person name="Hsing Y."/>
            <person name="Raghuvanshi S."/>
            <person name="Mohanty A."/>
            <person name="Bharti A.K."/>
            <person name="Gaur A."/>
            <person name="Gupta V."/>
            <person name="Kumar D."/>
            <person name="Ravi V."/>
            <person name="Vij S."/>
            <person name="Kapur A."/>
            <person name="Khurana P."/>
            <person name="Khurana P."/>
            <person name="Khurana J.P."/>
            <person name="Tyagi A.K."/>
            <person name="Gaikwad K."/>
            <person name="Singh A."/>
            <person name="Dalal V."/>
            <person name="Srivastava S."/>
            <person name="Dixit A."/>
            <person name="Pal A.K."/>
            <person name="Ghazi I.A."/>
            <person name="Yadav M."/>
            <person name="Pandit A."/>
            <person name="Bhargava A."/>
            <person name="Sureshbabu K."/>
            <person name="Batra K."/>
            <person name="Sharma T.R."/>
            <person name="Mohapatra T."/>
            <person name="Singh N.K."/>
            <person name="Messing J."/>
            <person name="Nelson A.B."/>
            <person name="Fuks G."/>
            <person name="Kavchok S."/>
            <person name="Keizer G."/>
            <person name="Linton E."/>
            <person name="Llaca V."/>
            <person name="Song R."/>
            <person name="Tanyolac B."/>
            <person name="Young S."/>
            <person name="Ho-Il K."/>
            <person name="Hahn J.H."/>
            <person name="Sangsakoo G."/>
            <person name="Vanavichit A."/>
            <person name="de Mattos Luiz.A.T."/>
            <person name="Zimmer P.D."/>
            <person name="Malone G."/>
            <person name="Dellagostin O."/>
            <person name="de Oliveira A.C."/>
            <person name="Bevan M."/>
            <person name="Bancroft I."/>
            <person name="Minx P."/>
            <person name="Cordum H."/>
            <person name="Wilson R."/>
            <person name="Cheng Z."/>
            <person name="Jin W."/>
            <person name="Jiang J."/>
            <person name="Leong S.A."/>
            <person name="Iwama H."/>
            <person name="Gojobori T."/>
            <person name="Itoh T."/>
            <person name="Niimura Y."/>
            <person name="Fujii Y."/>
            <person name="Habara T."/>
            <person name="Sakai H."/>
            <person name="Sato Y."/>
            <person name="Wilson G."/>
            <person name="Kumar K."/>
            <person name="McCouch S."/>
            <person name="Juretic N."/>
            <person name="Hoen D."/>
            <person name="Wright S."/>
            <person name="Bruskiewich R."/>
            <person name="Bureau T."/>
            <person name="Miyao A."/>
            <person name="Hirochika H."/>
            <person name="Nishikawa T."/>
            <person name="Kadowaki K."/>
            <person name="Sugiura M."/>
            <person name="Burr B."/>
            <person name="Sasaki T."/>
        </authorList>
    </citation>
    <scope>NUCLEOTIDE SEQUENCE [LARGE SCALE GENOMIC DNA]</scope>
    <source>
        <strain evidence="3">cv. Nipponbare</strain>
    </source>
</reference>
<sequence>MLWKFSGRWSAGHLFDGMHSPGEAARGGGGGEDDLLSALPDALLHHVMSFLRAEFAKFAYRFLLEREVSAPVDTLRVLSSPVCYDNGEREDYSTRDVEAWIRAAIKRRARVIQLTDHQDDEVFSDFDHVPIVTRHLKHLKLLKSLSMVECKIEEELTVAAPNLVSLCCIKPFHQAPLFEDSGSLALATGTIVLDDSFFCGGFKTLFRWD</sequence>
<dbReference type="PANTHER" id="PTHR34223:SF40">
    <property type="entry name" value="OS08G0197800 PROTEIN"/>
    <property type="match status" value="1"/>
</dbReference>
<dbReference type="EMBL" id="AP004746">
    <property type="protein sequence ID" value="BAD03422.1"/>
    <property type="molecule type" value="Genomic_DNA"/>
</dbReference>
<name>Q6Z059_ORYSJ</name>
<protein>
    <submittedName>
        <fullName evidence="2">Uncharacterized protein</fullName>
    </submittedName>
</protein>
<dbReference type="PANTHER" id="PTHR34223">
    <property type="entry name" value="OS11G0201299 PROTEIN"/>
    <property type="match status" value="1"/>
</dbReference>
<organism evidence="2 3">
    <name type="scientific">Oryza sativa subsp. japonica</name>
    <name type="common">Rice</name>
    <dbReference type="NCBI Taxonomy" id="39947"/>
    <lineage>
        <taxon>Eukaryota</taxon>
        <taxon>Viridiplantae</taxon>
        <taxon>Streptophyta</taxon>
        <taxon>Embryophyta</taxon>
        <taxon>Tracheophyta</taxon>
        <taxon>Spermatophyta</taxon>
        <taxon>Magnoliopsida</taxon>
        <taxon>Liliopsida</taxon>
        <taxon>Poales</taxon>
        <taxon>Poaceae</taxon>
        <taxon>BOP clade</taxon>
        <taxon>Oryzoideae</taxon>
        <taxon>Oryzeae</taxon>
        <taxon>Oryzinae</taxon>
        <taxon>Oryza</taxon>
        <taxon>Oryza sativa</taxon>
    </lineage>
</organism>
<proteinExistence type="predicted"/>
<gene>
    <name evidence="1" type="ORF">P0035F08.48</name>
    <name evidence="2" type="ORF">P0412D08.26</name>
</gene>